<dbReference type="SFLD" id="SFLDF00027">
    <property type="entry name" value="p-type_atpase"/>
    <property type="match status" value="1"/>
</dbReference>
<evidence type="ECO:0000256" key="13">
    <source>
        <dbReference type="ARBA" id="ARBA00023065"/>
    </source>
</evidence>
<evidence type="ECO:0000256" key="2">
    <source>
        <dbReference type="ARBA" id="ARBA00012517"/>
    </source>
</evidence>
<evidence type="ECO:0000256" key="16">
    <source>
        <dbReference type="SAM" id="Phobius"/>
    </source>
</evidence>
<accession>A0A1G2NDQ5</accession>
<evidence type="ECO:0000256" key="9">
    <source>
        <dbReference type="ARBA" id="ARBA00022842"/>
    </source>
</evidence>
<dbReference type="PANTHER" id="PTHR24093:SF506">
    <property type="entry name" value="CATION-TRANSPORTING ATPASE PMA1"/>
    <property type="match status" value="1"/>
</dbReference>
<dbReference type="Gene3D" id="3.40.50.1000">
    <property type="entry name" value="HAD superfamily/HAD-like"/>
    <property type="match status" value="1"/>
</dbReference>
<dbReference type="InterPro" id="IPR036412">
    <property type="entry name" value="HAD-like_sf"/>
</dbReference>
<feature type="domain" description="Cation-transporting P-type ATPase C-terminal" evidence="17">
    <location>
        <begin position="437"/>
        <end position="602"/>
    </location>
</feature>
<gene>
    <name evidence="18" type="ORF">A2928_04655</name>
</gene>
<dbReference type="AlphaFoldDB" id="A0A1G2NDQ5"/>
<comment type="caution">
    <text evidence="18">The sequence shown here is derived from an EMBL/GenBank/DDBJ whole genome shotgun (WGS) entry which is preliminary data.</text>
</comment>
<evidence type="ECO:0000256" key="15">
    <source>
        <dbReference type="ARBA" id="ARBA00049289"/>
    </source>
</evidence>
<evidence type="ECO:0000256" key="11">
    <source>
        <dbReference type="ARBA" id="ARBA00022989"/>
    </source>
</evidence>
<feature type="transmembrane region" description="Helical" evidence="16">
    <location>
        <begin position="579"/>
        <end position="599"/>
    </location>
</feature>
<keyword evidence="4 16" id="KW-0812">Transmembrane</keyword>
<dbReference type="GO" id="GO:0005388">
    <property type="term" value="F:P-type calcium transporter activity"/>
    <property type="evidence" value="ECO:0007669"/>
    <property type="project" value="TreeGrafter"/>
</dbReference>
<dbReference type="NCBIfam" id="TIGR01494">
    <property type="entry name" value="ATPase_P-type"/>
    <property type="match status" value="1"/>
</dbReference>
<proteinExistence type="predicted"/>
<evidence type="ECO:0000313" key="18">
    <source>
        <dbReference type="EMBL" id="OHA34163.1"/>
    </source>
</evidence>
<dbReference type="Pfam" id="PF00689">
    <property type="entry name" value="Cation_ATPase_C"/>
    <property type="match status" value="1"/>
</dbReference>
<protein>
    <recommendedName>
        <fullName evidence="2">P-type Cu(+) transporter</fullName>
        <ecNumber evidence="2">7.2.2.8</ecNumber>
    </recommendedName>
</protein>
<dbReference type="GO" id="GO:0016887">
    <property type="term" value="F:ATP hydrolysis activity"/>
    <property type="evidence" value="ECO:0007669"/>
    <property type="project" value="InterPro"/>
</dbReference>
<evidence type="ECO:0000256" key="10">
    <source>
        <dbReference type="ARBA" id="ARBA00022967"/>
    </source>
</evidence>
<comment type="catalytic activity">
    <reaction evidence="15">
        <text>Cu(+)(in) + ATP + H2O = Cu(+)(out) + ADP + phosphate + H(+)</text>
        <dbReference type="Rhea" id="RHEA:25792"/>
        <dbReference type="ChEBI" id="CHEBI:15377"/>
        <dbReference type="ChEBI" id="CHEBI:15378"/>
        <dbReference type="ChEBI" id="CHEBI:30616"/>
        <dbReference type="ChEBI" id="CHEBI:43474"/>
        <dbReference type="ChEBI" id="CHEBI:49552"/>
        <dbReference type="ChEBI" id="CHEBI:456216"/>
        <dbReference type="EC" id="7.2.2.8"/>
    </reaction>
</comment>
<dbReference type="PRINTS" id="PR00119">
    <property type="entry name" value="CATATPASE"/>
</dbReference>
<keyword evidence="7" id="KW-0187">Copper transport</keyword>
<keyword evidence="10" id="KW-1278">Translocase</keyword>
<evidence type="ECO:0000256" key="14">
    <source>
        <dbReference type="ARBA" id="ARBA00023136"/>
    </source>
</evidence>
<dbReference type="SUPFAM" id="SSF81660">
    <property type="entry name" value="Metal cation-transporting ATPase, ATP-binding domain N"/>
    <property type="match status" value="1"/>
</dbReference>
<dbReference type="Proteomes" id="UP000176221">
    <property type="component" value="Unassembled WGS sequence"/>
</dbReference>
<dbReference type="GO" id="GO:0005524">
    <property type="term" value="F:ATP binding"/>
    <property type="evidence" value="ECO:0007669"/>
    <property type="project" value="UniProtKB-KW"/>
</dbReference>
<dbReference type="InterPro" id="IPR023299">
    <property type="entry name" value="ATPase_P-typ_cyto_dom_N"/>
</dbReference>
<keyword evidence="8" id="KW-0067">ATP-binding</keyword>
<keyword evidence="11 16" id="KW-1133">Transmembrane helix</keyword>
<keyword evidence="13" id="KW-0406">Ion transport</keyword>
<organism evidence="18 19">
    <name type="scientific">Candidatus Taylorbacteria bacterium RIFCSPLOWO2_01_FULL_45_15b</name>
    <dbReference type="NCBI Taxonomy" id="1802319"/>
    <lineage>
        <taxon>Bacteria</taxon>
        <taxon>Candidatus Tayloriibacteriota</taxon>
    </lineage>
</organism>
<dbReference type="InterPro" id="IPR023214">
    <property type="entry name" value="HAD_sf"/>
</dbReference>
<keyword evidence="14 16" id="KW-0472">Membrane</keyword>
<feature type="transmembrane region" description="Helical" evidence="16">
    <location>
        <begin position="547"/>
        <end position="567"/>
    </location>
</feature>
<evidence type="ECO:0000313" key="19">
    <source>
        <dbReference type="Proteomes" id="UP000176221"/>
    </source>
</evidence>
<dbReference type="InterPro" id="IPR044492">
    <property type="entry name" value="P_typ_ATPase_HD_dom"/>
</dbReference>
<evidence type="ECO:0000256" key="6">
    <source>
        <dbReference type="ARBA" id="ARBA00022741"/>
    </source>
</evidence>
<dbReference type="GO" id="GO:0046872">
    <property type="term" value="F:metal ion binding"/>
    <property type="evidence" value="ECO:0007669"/>
    <property type="project" value="UniProtKB-KW"/>
</dbReference>
<reference evidence="18 19" key="1">
    <citation type="journal article" date="2016" name="Nat. Commun.">
        <title>Thousands of microbial genomes shed light on interconnected biogeochemical processes in an aquifer system.</title>
        <authorList>
            <person name="Anantharaman K."/>
            <person name="Brown C.T."/>
            <person name="Hug L.A."/>
            <person name="Sharon I."/>
            <person name="Castelle C.J."/>
            <person name="Probst A.J."/>
            <person name="Thomas B.C."/>
            <person name="Singh A."/>
            <person name="Wilkins M.J."/>
            <person name="Karaoz U."/>
            <person name="Brodie E.L."/>
            <person name="Williams K.H."/>
            <person name="Hubbard S.S."/>
            <person name="Banfield J.F."/>
        </authorList>
    </citation>
    <scope>NUCLEOTIDE SEQUENCE [LARGE SCALE GENOMIC DNA]</scope>
</reference>
<evidence type="ECO:0000256" key="8">
    <source>
        <dbReference type="ARBA" id="ARBA00022840"/>
    </source>
</evidence>
<name>A0A1G2NDQ5_9BACT</name>
<evidence type="ECO:0000256" key="4">
    <source>
        <dbReference type="ARBA" id="ARBA00022692"/>
    </source>
</evidence>
<evidence type="ECO:0000259" key="17">
    <source>
        <dbReference type="Pfam" id="PF00689"/>
    </source>
</evidence>
<evidence type="ECO:0000256" key="5">
    <source>
        <dbReference type="ARBA" id="ARBA00022723"/>
    </source>
</evidence>
<dbReference type="PANTHER" id="PTHR24093">
    <property type="entry name" value="CATION TRANSPORTING ATPASE"/>
    <property type="match status" value="1"/>
</dbReference>
<dbReference type="InterPro" id="IPR023298">
    <property type="entry name" value="ATPase_P-typ_TM_dom_sf"/>
</dbReference>
<dbReference type="SUPFAM" id="SSF56784">
    <property type="entry name" value="HAD-like"/>
    <property type="match status" value="1"/>
</dbReference>
<dbReference type="SFLD" id="SFLDG00002">
    <property type="entry name" value="C1.7:_P-type_atpase_like"/>
    <property type="match status" value="1"/>
</dbReference>
<dbReference type="GO" id="GO:0012505">
    <property type="term" value="C:endomembrane system"/>
    <property type="evidence" value="ECO:0007669"/>
    <property type="project" value="UniProtKB-SubCell"/>
</dbReference>
<dbReference type="InterPro" id="IPR006068">
    <property type="entry name" value="ATPase_P-typ_cation-transptr_C"/>
</dbReference>
<dbReference type="InterPro" id="IPR018303">
    <property type="entry name" value="ATPase_P-typ_P_site"/>
</dbReference>
<feature type="transmembrane region" description="Helical" evidence="16">
    <location>
        <begin position="412"/>
        <end position="437"/>
    </location>
</feature>
<evidence type="ECO:0000256" key="1">
    <source>
        <dbReference type="ARBA" id="ARBA00004127"/>
    </source>
</evidence>
<keyword evidence="3" id="KW-0813">Transport</keyword>
<feature type="transmembrane region" description="Helical" evidence="16">
    <location>
        <begin position="482"/>
        <end position="503"/>
    </location>
</feature>
<comment type="subcellular location">
    <subcellularLocation>
        <location evidence="1">Endomembrane system</location>
        <topology evidence="1">Multi-pass membrane protein</topology>
    </subcellularLocation>
</comment>
<dbReference type="SUPFAM" id="SSF81665">
    <property type="entry name" value="Calcium ATPase, transmembrane domain M"/>
    <property type="match status" value="1"/>
</dbReference>
<dbReference type="Gene3D" id="1.20.1110.10">
    <property type="entry name" value="Calcium-transporting ATPase, transmembrane domain"/>
    <property type="match status" value="1"/>
</dbReference>
<evidence type="ECO:0000256" key="12">
    <source>
        <dbReference type="ARBA" id="ARBA00023008"/>
    </source>
</evidence>
<dbReference type="Pfam" id="PF13246">
    <property type="entry name" value="Cation_ATPase"/>
    <property type="match status" value="1"/>
</dbReference>
<dbReference type="STRING" id="1802319.A2928_04655"/>
<dbReference type="GO" id="GO:0005886">
    <property type="term" value="C:plasma membrane"/>
    <property type="evidence" value="ECO:0007669"/>
    <property type="project" value="TreeGrafter"/>
</dbReference>
<feature type="transmembrane region" description="Helical" evidence="16">
    <location>
        <begin position="443"/>
        <end position="461"/>
    </location>
</feature>
<dbReference type="PRINTS" id="PR00120">
    <property type="entry name" value="HATPASE"/>
</dbReference>
<feature type="transmembrane region" description="Helical" evidence="16">
    <location>
        <begin position="509"/>
        <end position="526"/>
    </location>
</feature>
<dbReference type="FunFam" id="3.40.50.1000:FF:000144">
    <property type="entry name" value="copper-transporting ATPase 1 isoform X2"/>
    <property type="match status" value="1"/>
</dbReference>
<sequence length="621" mass="67453">VSAIPEGLPVVVTLVLALGVWRMSKQRVLVKRLQAVEALGQASVIALDKTGTVTRNEMMVEKLYTASGTYDVVGKGYEAKGSLFQNGESIVAPDHADLMAAGRSAVLVSSARVFFHEKEGIWRVSGDPTEASLLVFGEKLGFHRDDIEKEYPRVREIPFSSDIKMRAVINREKGTNILRVVGAPEVVLPVANRIFDGTGVSEINELKKKEIAAAVASMSHAGLRVVVCAESHSVSDAIDPKNLPPLELVAIFGIADAIRSEVPAALRSAREAGIAVVMITGDHKVTAMSIARKVGIMEQESEIITGEEIRALKEAEFLKRIPSLKVYARITPELKLSIIESYKKLGHTIAMTGDGVNDALSLVAADLGVSMGKIGSEVAKDASDIILLDDNFGGIVSAIKEGRNIYKSIQRVLFYLLSTNTGEVLVILAALSVGLSIPLLPSQIIWLNMVTDGFLVVALAMEPRSQNLSKYVGHAELVTKKMLLRVLIIGTVMMCVTMLIFSWYIDQGFLKASTVALTTLAVLQWLNALNSRSATRSVFSVPLKNPYLFGAFLAVILLQILAVYTPILQSVLHTVSLGIYDWFLIISMSLSVIVADEALKLFRRIRAKRIPGEINSTYESS</sequence>
<dbReference type="EC" id="7.2.2.8" evidence="2"/>
<dbReference type="InterPro" id="IPR001757">
    <property type="entry name" value="P_typ_ATPase"/>
</dbReference>
<feature type="non-terminal residue" evidence="18">
    <location>
        <position position="1"/>
    </location>
</feature>
<dbReference type="Gene3D" id="3.40.1110.10">
    <property type="entry name" value="Calcium-transporting ATPase, cytoplasmic domain N"/>
    <property type="match status" value="1"/>
</dbReference>
<keyword evidence="9" id="KW-0460">Magnesium</keyword>
<keyword evidence="6" id="KW-0547">Nucleotide-binding</keyword>
<feature type="transmembrane region" description="Helical" evidence="16">
    <location>
        <begin position="6"/>
        <end position="24"/>
    </location>
</feature>
<dbReference type="SFLD" id="SFLDS00003">
    <property type="entry name" value="Haloacid_Dehalogenase"/>
    <property type="match status" value="1"/>
</dbReference>
<keyword evidence="5" id="KW-0479">Metal-binding</keyword>
<dbReference type="EMBL" id="MHRX01000015">
    <property type="protein sequence ID" value="OHA34163.1"/>
    <property type="molecule type" value="Genomic_DNA"/>
</dbReference>
<evidence type="ECO:0000256" key="7">
    <source>
        <dbReference type="ARBA" id="ARBA00022796"/>
    </source>
</evidence>
<dbReference type="PROSITE" id="PS00154">
    <property type="entry name" value="ATPASE_E1_E2"/>
    <property type="match status" value="1"/>
</dbReference>
<keyword evidence="12" id="KW-0186">Copper</keyword>
<dbReference type="GO" id="GO:0140581">
    <property type="term" value="F:P-type monovalent copper transporter activity"/>
    <property type="evidence" value="ECO:0007669"/>
    <property type="project" value="UniProtKB-EC"/>
</dbReference>
<evidence type="ECO:0000256" key="3">
    <source>
        <dbReference type="ARBA" id="ARBA00022448"/>
    </source>
</evidence>